<protein>
    <recommendedName>
        <fullName evidence="5">Meiotic nuclear division protein 1</fullName>
    </recommendedName>
</protein>
<evidence type="ECO:0000256" key="5">
    <source>
        <dbReference type="PIRNR" id="PIRNR026991"/>
    </source>
</evidence>
<dbReference type="OrthoDB" id="9978204at2759"/>
<comment type="subcellular location">
    <subcellularLocation>
        <location evidence="1 5">Nucleus</location>
    </subcellularLocation>
</comment>
<accession>A0A9P8PN01</accession>
<dbReference type="GO" id="GO:0005634">
    <property type="term" value="C:nucleus"/>
    <property type="evidence" value="ECO:0007669"/>
    <property type="project" value="UniProtKB-SubCell"/>
</dbReference>
<dbReference type="Pfam" id="PF03962">
    <property type="entry name" value="Mnd1"/>
    <property type="match status" value="1"/>
</dbReference>
<dbReference type="PIRSF" id="PIRSF026991">
    <property type="entry name" value="Mnd1"/>
    <property type="match status" value="1"/>
</dbReference>
<name>A0A9P8PN01_9ASCO</name>
<dbReference type="InterPro" id="IPR005647">
    <property type="entry name" value="Mnd1"/>
</dbReference>
<evidence type="ECO:0000256" key="3">
    <source>
        <dbReference type="ARBA" id="ARBA00023054"/>
    </source>
</evidence>
<organism evidence="7 8">
    <name type="scientific">Wickerhamomyces mucosus</name>
    <dbReference type="NCBI Taxonomy" id="1378264"/>
    <lineage>
        <taxon>Eukaryota</taxon>
        <taxon>Fungi</taxon>
        <taxon>Dikarya</taxon>
        <taxon>Ascomycota</taxon>
        <taxon>Saccharomycotina</taxon>
        <taxon>Saccharomycetes</taxon>
        <taxon>Phaffomycetales</taxon>
        <taxon>Wickerhamomycetaceae</taxon>
        <taxon>Wickerhamomyces</taxon>
    </lineage>
</organism>
<evidence type="ECO:0000259" key="6">
    <source>
        <dbReference type="Pfam" id="PF03962"/>
    </source>
</evidence>
<feature type="domain" description="Mnd1 HTH" evidence="6">
    <location>
        <begin position="10"/>
        <end position="69"/>
    </location>
</feature>
<comment type="similarity">
    <text evidence="2 5">Belongs to the MND1 family.</text>
</comment>
<evidence type="ECO:0000256" key="4">
    <source>
        <dbReference type="ARBA" id="ARBA00023242"/>
    </source>
</evidence>
<reference evidence="7" key="2">
    <citation type="submission" date="2021-01" db="EMBL/GenBank/DDBJ databases">
        <authorList>
            <person name="Schikora-Tamarit M.A."/>
        </authorList>
    </citation>
    <scope>NUCLEOTIDE SEQUENCE</scope>
    <source>
        <strain evidence="7">CBS6341</strain>
    </source>
</reference>
<dbReference type="InterPro" id="IPR040453">
    <property type="entry name" value="Mnd1_HTH"/>
</dbReference>
<evidence type="ECO:0000256" key="1">
    <source>
        <dbReference type="ARBA" id="ARBA00004123"/>
    </source>
</evidence>
<comment type="function">
    <text evidence="5">Required for proper homologous chromosome pairing and efficient cross-over and intragenic recombination during meiosis.</text>
</comment>
<evidence type="ECO:0000313" key="7">
    <source>
        <dbReference type="EMBL" id="KAH3674485.1"/>
    </source>
</evidence>
<keyword evidence="4 5" id="KW-0539">Nucleus</keyword>
<dbReference type="Proteomes" id="UP000769528">
    <property type="component" value="Unassembled WGS sequence"/>
</dbReference>
<dbReference type="AlphaFoldDB" id="A0A9P8PN01"/>
<evidence type="ECO:0000256" key="2">
    <source>
        <dbReference type="ARBA" id="ARBA00005981"/>
    </source>
</evidence>
<reference evidence="7" key="1">
    <citation type="journal article" date="2021" name="Open Biol.">
        <title>Shared evolutionary footprints suggest mitochondrial oxidative damage underlies multiple complex I losses in fungi.</title>
        <authorList>
            <person name="Schikora-Tamarit M.A."/>
            <person name="Marcet-Houben M."/>
            <person name="Nosek J."/>
            <person name="Gabaldon T."/>
        </authorList>
    </citation>
    <scope>NUCLEOTIDE SEQUENCE</scope>
    <source>
        <strain evidence="7">CBS6341</strain>
    </source>
</reference>
<evidence type="ECO:0000313" key="8">
    <source>
        <dbReference type="Proteomes" id="UP000769528"/>
    </source>
</evidence>
<sequence length="211" mass="25657">MSLEEKRNKLLEFFTQNHMFYNLKEIEQQGGKYVGIHPLQMKDLLQTLLDDNLIKAEKCGVTTIYWCFQYDQIKNLKQIWGINQAKLQNLQIKRDKLIEECFKENKLRILKDRDQLISKFETMEKIYKNLQIQFINSKYFDFDKLENIKLNLIKRLNIADICTDTIESLIDYFKKNNDVEREYFQNEFDIPEEFIELNQFYLSIQEFNDMK</sequence>
<dbReference type="EMBL" id="JAEUBF010000853">
    <property type="protein sequence ID" value="KAH3674485.1"/>
    <property type="molecule type" value="Genomic_DNA"/>
</dbReference>
<dbReference type="GO" id="GO:0007131">
    <property type="term" value="P:reciprocal meiotic recombination"/>
    <property type="evidence" value="ECO:0007669"/>
    <property type="project" value="InterPro"/>
</dbReference>
<proteinExistence type="inferred from homology"/>
<dbReference type="GO" id="GO:0003690">
    <property type="term" value="F:double-stranded DNA binding"/>
    <property type="evidence" value="ECO:0007669"/>
    <property type="project" value="InterPro"/>
</dbReference>
<gene>
    <name evidence="7" type="ORF">WICMUC_003323</name>
</gene>
<keyword evidence="3" id="KW-0175">Coiled coil</keyword>
<comment type="caution">
    <text evidence="7">The sequence shown here is derived from an EMBL/GenBank/DDBJ whole genome shotgun (WGS) entry which is preliminary data.</text>
</comment>
<keyword evidence="8" id="KW-1185">Reference proteome</keyword>